<reference evidence="1 2" key="1">
    <citation type="journal article" date="2018" name="Appl. Environ. Microbiol.">
        <title>Antimicrobial susceptibility testing and tentative epidemiological cut-off values of five Bacillus species relevant for use as animal feed additives or for plant protection.</title>
        <authorList>
            <person name="Agerso Y."/>
            <person name="Stuer-Lauridsen B."/>
            <person name="Bjerre K."/>
            <person name="Jensen M.G."/>
            <person name="Johansen E."/>
            <person name="Bennedsen M."/>
            <person name="Brockmann E."/>
            <person name="Nielsen B."/>
        </authorList>
    </citation>
    <scope>NUCLEOTIDE SEQUENCE [LARGE SCALE GENOMIC DNA]</scope>
    <source>
        <strain evidence="1 2">CHCC20162</strain>
    </source>
</reference>
<protein>
    <submittedName>
        <fullName evidence="1">Uncharacterized protein</fullName>
    </submittedName>
</protein>
<organism evidence="1 2">
    <name type="scientific">Priestia megaterium</name>
    <name type="common">Bacillus megaterium</name>
    <dbReference type="NCBI Taxonomy" id="1404"/>
    <lineage>
        <taxon>Bacteria</taxon>
        <taxon>Bacillati</taxon>
        <taxon>Bacillota</taxon>
        <taxon>Bacilli</taxon>
        <taxon>Bacillales</taxon>
        <taxon>Bacillaceae</taxon>
        <taxon>Priestia</taxon>
    </lineage>
</organism>
<gene>
    <name evidence="1" type="ORF">C3744_07600</name>
</gene>
<dbReference type="RefSeq" id="WP_116073262.1">
    <property type="nucleotide sequence ID" value="NZ_CP187630.1"/>
</dbReference>
<dbReference type="AlphaFoldDB" id="A0A3D8X5N9"/>
<evidence type="ECO:0000313" key="1">
    <source>
        <dbReference type="EMBL" id="RDZ16377.1"/>
    </source>
</evidence>
<accession>A0A3D8X5N9</accession>
<sequence length="60" mass="7414">MNIVPFKQRSSAEIYQGREQPFQCFIEGDRFQLDLYMTYLFHRCHSSRYRYSRANRKGRM</sequence>
<name>A0A3D8X5N9_PRIMG</name>
<comment type="caution">
    <text evidence="1">The sequence shown here is derived from an EMBL/GenBank/DDBJ whole genome shotgun (WGS) entry which is preliminary data.</text>
</comment>
<dbReference type="Proteomes" id="UP000256519">
    <property type="component" value="Unassembled WGS sequence"/>
</dbReference>
<dbReference type="EMBL" id="PQWM01000007">
    <property type="protein sequence ID" value="RDZ16377.1"/>
    <property type="molecule type" value="Genomic_DNA"/>
</dbReference>
<proteinExistence type="predicted"/>
<evidence type="ECO:0000313" key="2">
    <source>
        <dbReference type="Proteomes" id="UP000256519"/>
    </source>
</evidence>